<dbReference type="EMBL" id="CAEZUF010000004">
    <property type="protein sequence ID" value="CAB4584405.1"/>
    <property type="molecule type" value="Genomic_DNA"/>
</dbReference>
<organism evidence="4">
    <name type="scientific">freshwater metagenome</name>
    <dbReference type="NCBI Taxonomy" id="449393"/>
    <lineage>
        <taxon>unclassified sequences</taxon>
        <taxon>metagenomes</taxon>
        <taxon>ecological metagenomes</taxon>
    </lineage>
</organism>
<dbReference type="InterPro" id="IPR000182">
    <property type="entry name" value="GNAT_dom"/>
</dbReference>
<gene>
    <name evidence="2" type="ORF">UFOPK1791_00121</name>
    <name evidence="3" type="ORF">UFOPK3783_00248</name>
    <name evidence="4" type="ORF">UFOPK4113_00345</name>
</gene>
<evidence type="ECO:0000259" key="1">
    <source>
        <dbReference type="PROSITE" id="PS51186"/>
    </source>
</evidence>
<evidence type="ECO:0000313" key="2">
    <source>
        <dbReference type="EMBL" id="CAB4584405.1"/>
    </source>
</evidence>
<dbReference type="AlphaFoldDB" id="A0A6J7Q4R2"/>
<feature type="domain" description="N-acetyltransferase" evidence="1">
    <location>
        <begin position="7"/>
        <end position="161"/>
    </location>
</feature>
<dbReference type="PANTHER" id="PTHR43792:SF1">
    <property type="entry name" value="N-ACETYLTRANSFERASE DOMAIN-CONTAINING PROTEIN"/>
    <property type="match status" value="1"/>
</dbReference>
<dbReference type="EMBL" id="CAFBPL010000023">
    <property type="protein sequence ID" value="CAB5011975.1"/>
    <property type="molecule type" value="Genomic_DNA"/>
</dbReference>
<dbReference type="Pfam" id="PF13302">
    <property type="entry name" value="Acetyltransf_3"/>
    <property type="match status" value="1"/>
</dbReference>
<dbReference type="Gene3D" id="3.40.630.30">
    <property type="match status" value="1"/>
</dbReference>
<dbReference type="PANTHER" id="PTHR43792">
    <property type="entry name" value="GNAT FAMILY, PUTATIVE (AFU_ORTHOLOGUE AFUA_3G00765)-RELATED-RELATED"/>
    <property type="match status" value="1"/>
</dbReference>
<dbReference type="InterPro" id="IPR051531">
    <property type="entry name" value="N-acetyltransferase"/>
</dbReference>
<dbReference type="GO" id="GO:0016747">
    <property type="term" value="F:acyltransferase activity, transferring groups other than amino-acyl groups"/>
    <property type="evidence" value="ECO:0007669"/>
    <property type="project" value="InterPro"/>
</dbReference>
<proteinExistence type="predicted"/>
<dbReference type="InterPro" id="IPR016181">
    <property type="entry name" value="Acyl_CoA_acyltransferase"/>
</dbReference>
<dbReference type="PROSITE" id="PS51186">
    <property type="entry name" value="GNAT"/>
    <property type="match status" value="1"/>
</dbReference>
<evidence type="ECO:0000313" key="3">
    <source>
        <dbReference type="EMBL" id="CAB4939795.1"/>
    </source>
</evidence>
<sequence length="161" mass="17807">MSAHKIREIRKTDATWIFEACQDEQIKYWTTIPIPYLIEHAHAFVNGDFPEYKIWAIENEESKPVGVISIHGIDESGAADLGYFVAKWGRGKGAAQDAIAQVESYAKTDPSIKSIVACISDLNTYSQRAAEAAGLMKSDVATRTCRAGDLETSACMYRKTL</sequence>
<accession>A0A6J7Q4R2</accession>
<name>A0A6J7Q4R2_9ZZZZ</name>
<dbReference type="EMBL" id="CAFBNI010000013">
    <property type="protein sequence ID" value="CAB4939795.1"/>
    <property type="molecule type" value="Genomic_DNA"/>
</dbReference>
<evidence type="ECO:0000313" key="4">
    <source>
        <dbReference type="EMBL" id="CAB5011975.1"/>
    </source>
</evidence>
<protein>
    <submittedName>
        <fullName evidence="4">Unannotated protein</fullName>
    </submittedName>
</protein>
<reference evidence="4" key="1">
    <citation type="submission" date="2020-05" db="EMBL/GenBank/DDBJ databases">
        <authorList>
            <person name="Chiriac C."/>
            <person name="Salcher M."/>
            <person name="Ghai R."/>
            <person name="Kavagutti S V."/>
        </authorList>
    </citation>
    <scope>NUCLEOTIDE SEQUENCE</scope>
</reference>
<dbReference type="SUPFAM" id="SSF55729">
    <property type="entry name" value="Acyl-CoA N-acyltransferases (Nat)"/>
    <property type="match status" value="1"/>
</dbReference>